<dbReference type="Proteomes" id="UP000324241">
    <property type="component" value="Unassembled WGS sequence"/>
</dbReference>
<dbReference type="InterPro" id="IPR000873">
    <property type="entry name" value="AMP-dep_synth/lig_dom"/>
</dbReference>
<dbReference type="InterPro" id="IPR036736">
    <property type="entry name" value="ACP-like_sf"/>
</dbReference>
<dbReference type="Gene3D" id="3.40.50.12780">
    <property type="entry name" value="N-terminal domain of ligase-like"/>
    <property type="match status" value="1"/>
</dbReference>
<dbReference type="Pfam" id="PF00668">
    <property type="entry name" value="Condensation"/>
    <property type="match status" value="2"/>
</dbReference>
<dbReference type="GO" id="GO:0031177">
    <property type="term" value="F:phosphopantetheine binding"/>
    <property type="evidence" value="ECO:0007669"/>
    <property type="project" value="TreeGrafter"/>
</dbReference>
<dbReference type="SUPFAM" id="SSF47336">
    <property type="entry name" value="ACP-like"/>
    <property type="match status" value="2"/>
</dbReference>
<keyword evidence="3" id="KW-0436">Ligase</keyword>
<proteinExistence type="inferred from homology"/>
<dbReference type="OrthoDB" id="416786at2759"/>
<protein>
    <submittedName>
        <fullName evidence="7">Nonribosomal peptide synthetases (NRPS)</fullName>
    </submittedName>
</protein>
<dbReference type="NCBIfam" id="TIGR01733">
    <property type="entry name" value="AA-adenyl-dom"/>
    <property type="match status" value="1"/>
</dbReference>
<organism evidence="7 8">
    <name type="scientific">Aspergillus tanneri</name>
    <dbReference type="NCBI Taxonomy" id="1220188"/>
    <lineage>
        <taxon>Eukaryota</taxon>
        <taxon>Fungi</taxon>
        <taxon>Dikarya</taxon>
        <taxon>Ascomycota</taxon>
        <taxon>Pezizomycotina</taxon>
        <taxon>Eurotiomycetes</taxon>
        <taxon>Eurotiomycetidae</taxon>
        <taxon>Eurotiales</taxon>
        <taxon>Aspergillaceae</taxon>
        <taxon>Aspergillus</taxon>
        <taxon>Aspergillus subgen. Circumdati</taxon>
    </lineage>
</organism>
<dbReference type="InterPro" id="IPR010071">
    <property type="entry name" value="AA_adenyl_dom"/>
</dbReference>
<feature type="compositionally biased region" description="Low complexity" evidence="5">
    <location>
        <begin position="1558"/>
        <end position="1567"/>
    </location>
</feature>
<evidence type="ECO:0000256" key="4">
    <source>
        <dbReference type="ARBA" id="ARBA00029454"/>
    </source>
</evidence>
<feature type="domain" description="Carrier" evidence="6">
    <location>
        <begin position="1012"/>
        <end position="1089"/>
    </location>
</feature>
<dbReference type="GeneID" id="54329281"/>
<dbReference type="EMBL" id="QUQM01000004">
    <property type="protein sequence ID" value="KAA8647877.1"/>
    <property type="molecule type" value="Genomic_DNA"/>
</dbReference>
<evidence type="ECO:0000256" key="1">
    <source>
        <dbReference type="ARBA" id="ARBA00022450"/>
    </source>
</evidence>
<dbReference type="InterPro" id="IPR001242">
    <property type="entry name" value="Condensation_dom"/>
</dbReference>
<comment type="caution">
    <text evidence="7">The sequence shown here is derived from an EMBL/GenBank/DDBJ whole genome shotgun (WGS) entry which is preliminary data.</text>
</comment>
<dbReference type="Gene3D" id="3.30.559.10">
    <property type="entry name" value="Chloramphenicol acetyltransferase-like domain"/>
    <property type="match status" value="2"/>
</dbReference>
<dbReference type="InterPro" id="IPR006162">
    <property type="entry name" value="Ppantetheine_attach_site"/>
</dbReference>
<gene>
    <name evidence="7" type="ORF">ATNIH1004_006579</name>
</gene>
<dbReference type="InterPro" id="IPR042099">
    <property type="entry name" value="ANL_N_sf"/>
</dbReference>
<dbReference type="PANTHER" id="PTHR45527:SF11">
    <property type="entry name" value="NONRIBOSOMAL PEPTIDE SYNTHETASE 5"/>
    <property type="match status" value="1"/>
</dbReference>
<dbReference type="InterPro" id="IPR020845">
    <property type="entry name" value="AMP-binding_CS"/>
</dbReference>
<feature type="compositionally biased region" description="Basic and acidic residues" evidence="5">
    <location>
        <begin position="1527"/>
        <end position="1545"/>
    </location>
</feature>
<dbReference type="SUPFAM" id="SSF52777">
    <property type="entry name" value="CoA-dependent acyltransferases"/>
    <property type="match status" value="4"/>
</dbReference>
<reference evidence="7 8" key="1">
    <citation type="submission" date="2019-08" db="EMBL/GenBank/DDBJ databases">
        <title>The genome sequence of a newly discovered highly antifungal drug resistant Aspergillus species, Aspergillus tanneri NIH 1004.</title>
        <authorList>
            <person name="Mounaud S."/>
            <person name="Singh I."/>
            <person name="Joardar V."/>
            <person name="Pakala S."/>
            <person name="Pakala S."/>
            <person name="Venepally P."/>
            <person name="Chung J.K."/>
            <person name="Losada L."/>
            <person name="Nierman W.C."/>
        </authorList>
    </citation>
    <scope>NUCLEOTIDE SEQUENCE [LARGE SCALE GENOMIC DNA]</scope>
    <source>
        <strain evidence="7 8">NIH1004</strain>
    </source>
</reference>
<dbReference type="Gene3D" id="3.30.559.30">
    <property type="entry name" value="Nonribosomal peptide synthetase, condensation domain"/>
    <property type="match status" value="2"/>
</dbReference>
<evidence type="ECO:0000313" key="8">
    <source>
        <dbReference type="Proteomes" id="UP000324241"/>
    </source>
</evidence>
<dbReference type="GO" id="GO:0044550">
    <property type="term" value="P:secondary metabolite biosynthetic process"/>
    <property type="evidence" value="ECO:0007669"/>
    <property type="project" value="TreeGrafter"/>
</dbReference>
<dbReference type="GO" id="GO:0043041">
    <property type="term" value="P:amino acid activation for nonribosomal peptide biosynthetic process"/>
    <property type="evidence" value="ECO:0007669"/>
    <property type="project" value="TreeGrafter"/>
</dbReference>
<dbReference type="Gene3D" id="3.30.300.30">
    <property type="match status" value="1"/>
</dbReference>
<dbReference type="GO" id="GO:0005737">
    <property type="term" value="C:cytoplasm"/>
    <property type="evidence" value="ECO:0007669"/>
    <property type="project" value="TreeGrafter"/>
</dbReference>
<name>A0A5M9MZR2_9EURO</name>
<feature type="domain" description="Carrier" evidence="6">
    <location>
        <begin position="1"/>
        <end position="73"/>
    </location>
</feature>
<dbReference type="VEuPathDB" id="FungiDB:EYZ11_007513"/>
<evidence type="ECO:0000256" key="2">
    <source>
        <dbReference type="ARBA" id="ARBA00022553"/>
    </source>
</evidence>
<dbReference type="Pfam" id="PF00550">
    <property type="entry name" value="PP-binding"/>
    <property type="match status" value="2"/>
</dbReference>
<evidence type="ECO:0000313" key="7">
    <source>
        <dbReference type="EMBL" id="KAA8647877.1"/>
    </source>
</evidence>
<dbReference type="CDD" id="cd19537">
    <property type="entry name" value="C_NRPS-like"/>
    <property type="match status" value="1"/>
</dbReference>
<dbReference type="Pfam" id="PF00501">
    <property type="entry name" value="AMP-binding"/>
    <property type="match status" value="1"/>
</dbReference>
<dbReference type="PROSITE" id="PS00455">
    <property type="entry name" value="AMP_BINDING"/>
    <property type="match status" value="1"/>
</dbReference>
<dbReference type="InterPro" id="IPR045851">
    <property type="entry name" value="AMP-bd_C_sf"/>
</dbReference>
<dbReference type="PANTHER" id="PTHR45527">
    <property type="entry name" value="NONRIBOSOMAL PEPTIDE SYNTHETASE"/>
    <property type="match status" value="1"/>
</dbReference>
<evidence type="ECO:0000256" key="3">
    <source>
        <dbReference type="ARBA" id="ARBA00022598"/>
    </source>
</evidence>
<dbReference type="Gene3D" id="1.10.1200.10">
    <property type="entry name" value="ACP-like"/>
    <property type="match status" value="2"/>
</dbReference>
<dbReference type="PROSITE" id="PS50075">
    <property type="entry name" value="CARRIER"/>
    <property type="match status" value="2"/>
</dbReference>
<accession>A0A5M9MZR2</accession>
<comment type="similarity">
    <text evidence="4">Belongs to the NRP synthetase family.</text>
</comment>
<feature type="region of interest" description="Disordered" evidence="5">
    <location>
        <begin position="1525"/>
        <end position="1568"/>
    </location>
</feature>
<dbReference type="GO" id="GO:0016874">
    <property type="term" value="F:ligase activity"/>
    <property type="evidence" value="ECO:0007669"/>
    <property type="project" value="UniProtKB-KW"/>
</dbReference>
<sequence>MHQRIIISHVARLLHLPVESVDLGSSFVSLGGHSLLALGLASACRQDGIELSMESILLSNTMADLIASGVVMGPINIKKHPVQTLMGSKPQSEMTRQTTALSSLTEMQLSFLHSHQETPGANTINFYETYQTAHLPIVKAAWQTVIQTEPIFRISFDSDDVCEVSSGPFRWNESVMDTQEAYEAALAQDVYPDTIQCSFDVVTLPASGFSTVIWRVHHAFIDGMSGQLVYRKVRDLIMGRSITAGTPFTTVAEHLRLLQDERRQIHRQFWRKQKEDHPQPAGELVFPPVRDKMPAAGIDSLSFAIPLEQISTRARQVGVSLAAWYHAAWAMVLSLYTDCDSVVCGTVLSGRNLPIPGVDDTIGPLINVLPFHVRIDQRLSSAKFLREIFLHSVQLATVQCSVPDDGYTRNFTSALAMEFEIEATDDHPVRPTSPSWFRVVPDIPLSIYTTYSGTLRLCYRPQQFDREDIRMLAAHFRRAILLLLPADQTMEACMKALLTDECKNTLMKFGNCQTDSTSPFSIQEDLVTLFERAARDTPDGIAVEKASRQLTYAELDRLAAVLASRLQLQPGEVVCVLADRSINWVVAIYGILKAGGVYSAQDPGLPDHIRNSNFQTAGGIMYLTPATFQKHLKPDTCQRCLSVEELISEIPKDFVFHHRDTPRPQDNAYLCFTSGSTGKPKGVMCHHAGLVAFQKDPEVRLFAAPGQRISQLMSPAFDGSIHEIFSALCYGATLILADGVDTFAHLKKSNAAILTPSVAKILSPEQFPELRTVYLVGEPVPQYVNDVWSNATTLYNMYGPTEATCGATIQRLRPGQSVTIGGPNPTTRIYILGQNQQLLPPGVIGEIYCAGVQVANGYIGRPQLTAERFLPDTITNRPGEKMYRTGDRGYFNRDGQVECLGRNDRQIKLRGYRTDLNDLEIRVAQAIPECTAVAICPKDDYLVAIIQPETLDVAEVRQRMAQVLPVHAMPRRIVAVEQFPMTSASKLDYKEIANRCSTDSASPATRKKLLSSETEKALADLWKDLLSLSSDADNVLTPESNFVALGGHSVMQLRLASKISRTFGVKVPITRIIQADNLSDLARMVDSLVAAQMPTAPGKSMIKPLGRNKVSPIEHEWLEKYRLQLGTSAFNVTFACKIDAAKVDSNHLIASWNAVLARHDIFRSRSHVDHRGHGPRRTYARYCPQVLRVQGFNLWREANRPFHPNRQHPIRVIVSKSMMLVSMSHLIADLTSLQVILAEVARLYRGDGLGPVKRSYHETTQWSVSATTTEKDWWVHYLGGTVIHRDYSIPKLTHRSTYAGQTHIVRMTPTLATRAIQFTETNRVTLHQLALGSVAMALQVNRDDSDIVLGGPYFNRGQDDLETVGLFLEPIPIRIQYPSPRDQTAASTQAFVRAVQRSSQSAIAHAIPWNQVLQAVGASRPDFPNHLLLDVMVTFHDDRTAPRLPVDGLDPLVTYTKGSKFALLVEFCAISDRTILMRLEHDTECLPTEKVPAVEKLILEALRLIVEGVAYPAIKAQLRAIAATPESNDRAERAADKDEVADGGKRGSRGRRQDVLGSKPSPASSSSLDDLGFCEELPAATMADFDLVFTWDAR</sequence>
<keyword evidence="1" id="KW-0596">Phosphopantetheine</keyword>
<evidence type="ECO:0000256" key="5">
    <source>
        <dbReference type="SAM" id="MobiDB-lite"/>
    </source>
</evidence>
<keyword evidence="2" id="KW-0597">Phosphoprotein</keyword>
<dbReference type="SUPFAM" id="SSF56801">
    <property type="entry name" value="Acetyl-CoA synthetase-like"/>
    <property type="match status" value="1"/>
</dbReference>
<evidence type="ECO:0000259" key="6">
    <source>
        <dbReference type="PROSITE" id="PS50075"/>
    </source>
</evidence>
<dbReference type="InterPro" id="IPR023213">
    <property type="entry name" value="CAT-like_dom_sf"/>
</dbReference>
<dbReference type="PROSITE" id="PS00012">
    <property type="entry name" value="PHOSPHOPANTETHEINE"/>
    <property type="match status" value="1"/>
</dbReference>
<dbReference type="InterPro" id="IPR009081">
    <property type="entry name" value="PP-bd_ACP"/>
</dbReference>
<dbReference type="RefSeq" id="XP_033427238.1">
    <property type="nucleotide sequence ID" value="XM_033571206.1"/>
</dbReference>